<reference evidence="2" key="1">
    <citation type="submission" date="2018-05" db="EMBL/GenBank/DDBJ databases">
        <authorList>
            <person name="Lanie J.A."/>
            <person name="Ng W.-L."/>
            <person name="Kazmierczak K.M."/>
            <person name="Andrzejewski T.M."/>
            <person name="Davidsen T.M."/>
            <person name="Wayne K.J."/>
            <person name="Tettelin H."/>
            <person name="Glass J.I."/>
            <person name="Rusch D."/>
            <person name="Podicherti R."/>
            <person name="Tsui H.-C.T."/>
            <person name="Winkler M.E."/>
        </authorList>
    </citation>
    <scope>NUCLEOTIDE SEQUENCE</scope>
</reference>
<evidence type="ECO:0000259" key="1">
    <source>
        <dbReference type="Pfam" id="PF02481"/>
    </source>
</evidence>
<proteinExistence type="predicted"/>
<sequence>MDERSLAAFALTTRLLDIEVDPLTARSFWPLLAAVPNLETLLGLSEAEVGQRVIATDINPASLVRLLDRGLGLANQLTGLHDRGIEVVAGCDERYPGRLKDRLGSAAPPLLYLSGDVSLFDVDGIGVVGSRDVSPEGREVAEQAARWAVDDG</sequence>
<dbReference type="EMBL" id="UINC01223855">
    <property type="protein sequence ID" value="SVE53216.1"/>
    <property type="molecule type" value="Genomic_DNA"/>
</dbReference>
<dbReference type="AlphaFoldDB" id="A0A383E8Q5"/>
<dbReference type="Gene3D" id="3.40.50.450">
    <property type="match status" value="1"/>
</dbReference>
<feature type="domain" description="Smf/DprA SLOG" evidence="1">
    <location>
        <begin position="88"/>
        <end position="146"/>
    </location>
</feature>
<dbReference type="GO" id="GO:0009294">
    <property type="term" value="P:DNA-mediated transformation"/>
    <property type="evidence" value="ECO:0007669"/>
    <property type="project" value="InterPro"/>
</dbReference>
<dbReference type="InterPro" id="IPR057666">
    <property type="entry name" value="DrpA_SLOG"/>
</dbReference>
<feature type="non-terminal residue" evidence="2">
    <location>
        <position position="152"/>
    </location>
</feature>
<organism evidence="2">
    <name type="scientific">marine metagenome</name>
    <dbReference type="NCBI Taxonomy" id="408172"/>
    <lineage>
        <taxon>unclassified sequences</taxon>
        <taxon>metagenomes</taxon>
        <taxon>ecological metagenomes</taxon>
    </lineage>
</organism>
<gene>
    <name evidence="2" type="ORF">METZ01_LOCUS506070</name>
</gene>
<name>A0A383E8Q5_9ZZZZ</name>
<accession>A0A383E8Q5</accession>
<dbReference type="Pfam" id="PF02481">
    <property type="entry name" value="DNA_processg_A"/>
    <property type="match status" value="1"/>
</dbReference>
<protein>
    <recommendedName>
        <fullName evidence="1">Smf/DprA SLOG domain-containing protein</fullName>
    </recommendedName>
</protein>
<evidence type="ECO:0000313" key="2">
    <source>
        <dbReference type="EMBL" id="SVE53216.1"/>
    </source>
</evidence>